<sequence>MATEPAPSNLDDYSPSATLIPFDRPIPILRGPIKADSTDDPESGPFVLAFKNPKSWALAYKVCESQIIQQCEAGVRVGCSLTASNNCKPPWWKTLLGIAKQDYKERAECEEREMEACFGKAREKCGEFAAQKCLTAFRDSRIAVKNLDLVSSRREVSKLIYWVCLQDIEILLIER</sequence>
<evidence type="ECO:0000313" key="2">
    <source>
        <dbReference type="Proteomes" id="UP001060085"/>
    </source>
</evidence>
<protein>
    <submittedName>
        <fullName evidence="1">Uncharacterized protein</fullName>
    </submittedName>
</protein>
<dbReference type="EMBL" id="CM044701">
    <property type="protein sequence ID" value="KAI5680214.1"/>
    <property type="molecule type" value="Genomic_DNA"/>
</dbReference>
<keyword evidence="2" id="KW-1185">Reference proteome</keyword>
<organism evidence="1 2">
    <name type="scientific">Catharanthus roseus</name>
    <name type="common">Madagascar periwinkle</name>
    <name type="synonym">Vinca rosea</name>
    <dbReference type="NCBI Taxonomy" id="4058"/>
    <lineage>
        <taxon>Eukaryota</taxon>
        <taxon>Viridiplantae</taxon>
        <taxon>Streptophyta</taxon>
        <taxon>Embryophyta</taxon>
        <taxon>Tracheophyta</taxon>
        <taxon>Spermatophyta</taxon>
        <taxon>Magnoliopsida</taxon>
        <taxon>eudicotyledons</taxon>
        <taxon>Gunneridae</taxon>
        <taxon>Pentapetalae</taxon>
        <taxon>asterids</taxon>
        <taxon>lamiids</taxon>
        <taxon>Gentianales</taxon>
        <taxon>Apocynaceae</taxon>
        <taxon>Rauvolfioideae</taxon>
        <taxon>Vinceae</taxon>
        <taxon>Catharanthinae</taxon>
        <taxon>Catharanthus</taxon>
    </lineage>
</organism>
<comment type="caution">
    <text evidence="1">The sequence shown here is derived from an EMBL/GenBank/DDBJ whole genome shotgun (WGS) entry which is preliminary data.</text>
</comment>
<name>A0ACC0C5P6_CATRO</name>
<dbReference type="Proteomes" id="UP001060085">
    <property type="component" value="Linkage Group LG01"/>
</dbReference>
<gene>
    <name evidence="1" type="ORF">M9H77_01441</name>
</gene>
<accession>A0ACC0C5P6</accession>
<proteinExistence type="predicted"/>
<evidence type="ECO:0000313" key="1">
    <source>
        <dbReference type="EMBL" id="KAI5680214.1"/>
    </source>
</evidence>
<reference evidence="2" key="1">
    <citation type="journal article" date="2023" name="Nat. Plants">
        <title>Single-cell RNA sequencing provides a high-resolution roadmap for understanding the multicellular compartmentation of specialized metabolism.</title>
        <authorList>
            <person name="Sun S."/>
            <person name="Shen X."/>
            <person name="Li Y."/>
            <person name="Li Y."/>
            <person name="Wang S."/>
            <person name="Li R."/>
            <person name="Zhang H."/>
            <person name="Shen G."/>
            <person name="Guo B."/>
            <person name="Wei J."/>
            <person name="Xu J."/>
            <person name="St-Pierre B."/>
            <person name="Chen S."/>
            <person name="Sun C."/>
        </authorList>
    </citation>
    <scope>NUCLEOTIDE SEQUENCE [LARGE SCALE GENOMIC DNA]</scope>
</reference>